<feature type="transmembrane region" description="Helical" evidence="8">
    <location>
        <begin position="7"/>
        <end position="26"/>
    </location>
</feature>
<keyword evidence="4 7" id="KW-0326">Glycosidase</keyword>
<protein>
    <submittedName>
        <fullName evidence="10">Arabinan endo-1,5-alpha-L-arabinosidase</fullName>
    </submittedName>
</protein>
<evidence type="ECO:0000256" key="7">
    <source>
        <dbReference type="RuleBase" id="RU361187"/>
    </source>
</evidence>
<dbReference type="InterPro" id="IPR023296">
    <property type="entry name" value="Glyco_hydro_beta-prop_sf"/>
</dbReference>
<sequence>MRKQSKIIFYAGIVLGVAAVLTGVALSGGEKIPKDFTVSYDGIKTADITAGVSVHDPSVIEADGTYYIFGSHMSGASSEDLRNWTSIGDGYTQSNPIFDDLLGTEHVFDYTGSRDSVIPTDDGTYHVWAPDVVYNRAQDLYYMYFCTSSTWNASNLCYAVSDKPEGPYTWKGALIYSGFAKDTIEATDVLDYVDISYAKKNYIIAGNKYNYEKYPNAIDPTVFYDADGKMWMVYGSWSGGIFLLEIDEKTGLVIHPKEDEKNGVDPYFGKRLLGGGHKSIEGPYILYDEESGYYYLFVSYGSLTREGGYQMRVFRSKTVDGEYVDMNGAYPGMWDDNAAYGLKLSGNYYLPGLNKAYMATGHNSAFVDEDGKKYIVYHTRFDNGQEYHEPRVHQYFLNQDGWPCMLPYATDGETIAESGYDISEVAGTYYVINQGTAISARIAQPVKLVLMENGNVYGENLEGIWSMEQGTCYMTITYGEKEYNGVFCQMKDEAGTDVMTFSAAGADESVWGVKYFE</sequence>
<evidence type="ECO:0000256" key="8">
    <source>
        <dbReference type="SAM" id="Phobius"/>
    </source>
</evidence>
<keyword evidence="8" id="KW-0472">Membrane</keyword>
<keyword evidence="3 7" id="KW-0378">Hydrolase</keyword>
<evidence type="ECO:0000256" key="2">
    <source>
        <dbReference type="ARBA" id="ARBA00009865"/>
    </source>
</evidence>
<feature type="site" description="Important for catalytic activity, responsible for pKa modulation of the active site Glu and correct orientation of both the proton donor and substrate" evidence="6">
    <location>
        <position position="219"/>
    </location>
</feature>
<dbReference type="Gene3D" id="2.40.128.10">
    <property type="match status" value="1"/>
</dbReference>
<evidence type="ECO:0000256" key="6">
    <source>
        <dbReference type="PIRSR" id="PIRSR606710-2"/>
    </source>
</evidence>
<dbReference type="GO" id="GO:0004553">
    <property type="term" value="F:hydrolase activity, hydrolyzing O-glycosyl compounds"/>
    <property type="evidence" value="ECO:0007669"/>
    <property type="project" value="InterPro"/>
</dbReference>
<evidence type="ECO:0000259" key="9">
    <source>
        <dbReference type="Pfam" id="PF16369"/>
    </source>
</evidence>
<proteinExistence type="inferred from homology"/>
<accession>A0A3R6CEI7</accession>
<dbReference type="InterPro" id="IPR032291">
    <property type="entry name" value="Abn2_C"/>
</dbReference>
<evidence type="ECO:0000256" key="3">
    <source>
        <dbReference type="ARBA" id="ARBA00022801"/>
    </source>
</evidence>
<organism evidence="10 11">
    <name type="scientific">Roseburia intestinalis</name>
    <dbReference type="NCBI Taxonomy" id="166486"/>
    <lineage>
        <taxon>Bacteria</taxon>
        <taxon>Bacillati</taxon>
        <taxon>Bacillota</taxon>
        <taxon>Clostridia</taxon>
        <taxon>Lachnospirales</taxon>
        <taxon>Lachnospiraceae</taxon>
        <taxon>Roseburia</taxon>
    </lineage>
</organism>
<dbReference type="PANTHER" id="PTHR43301">
    <property type="entry name" value="ARABINAN ENDO-1,5-ALPHA-L-ARABINOSIDASE"/>
    <property type="match status" value="1"/>
</dbReference>
<dbReference type="RefSeq" id="WP_118592400.1">
    <property type="nucleotide sequence ID" value="NZ_QSFP01000035.1"/>
</dbReference>
<evidence type="ECO:0000313" key="11">
    <source>
        <dbReference type="Proteomes" id="UP000284465"/>
    </source>
</evidence>
<feature type="active site" description="Proton acceptor" evidence="5">
    <location>
        <position position="56"/>
    </location>
</feature>
<dbReference type="AlphaFoldDB" id="A0A3R6CEI7"/>
<feature type="domain" description="Extracellular endo-alpha-(1-&gt;5)-L-arabinanase C-terminal" evidence="9">
    <location>
        <begin position="408"/>
        <end position="512"/>
    </location>
</feature>
<comment type="caution">
    <text evidence="10">The sequence shown here is derived from an EMBL/GenBank/DDBJ whole genome shotgun (WGS) entry which is preliminary data.</text>
</comment>
<dbReference type="Proteomes" id="UP000284465">
    <property type="component" value="Unassembled WGS sequence"/>
</dbReference>
<evidence type="ECO:0000313" key="10">
    <source>
        <dbReference type="EMBL" id="RHA63018.1"/>
    </source>
</evidence>
<reference evidence="10 11" key="1">
    <citation type="submission" date="2018-08" db="EMBL/GenBank/DDBJ databases">
        <title>A genome reference for cultivated species of the human gut microbiota.</title>
        <authorList>
            <person name="Zou Y."/>
            <person name="Xue W."/>
            <person name="Luo G."/>
        </authorList>
    </citation>
    <scope>NUCLEOTIDE SEQUENCE [LARGE SCALE GENOMIC DNA]</scope>
    <source>
        <strain evidence="10 11">AM43-11</strain>
    </source>
</reference>
<evidence type="ECO:0000256" key="1">
    <source>
        <dbReference type="ARBA" id="ARBA00004834"/>
    </source>
</evidence>
<comment type="pathway">
    <text evidence="1">Glycan metabolism; L-arabinan degradation.</text>
</comment>
<gene>
    <name evidence="10" type="ORF">DW927_18505</name>
</gene>
<dbReference type="InterPro" id="IPR006710">
    <property type="entry name" value="Glyco_hydro_43"/>
</dbReference>
<evidence type="ECO:0000256" key="4">
    <source>
        <dbReference type="ARBA" id="ARBA00023295"/>
    </source>
</evidence>
<comment type="similarity">
    <text evidence="2 7">Belongs to the glycosyl hydrolase 43 family.</text>
</comment>
<keyword evidence="8" id="KW-1133">Transmembrane helix</keyword>
<evidence type="ECO:0000256" key="5">
    <source>
        <dbReference type="PIRSR" id="PIRSR606710-1"/>
    </source>
</evidence>
<dbReference type="PANTHER" id="PTHR43301:SF3">
    <property type="entry name" value="ARABINAN ENDO-1,5-ALPHA-L-ARABINOSIDASE A-RELATED"/>
    <property type="match status" value="1"/>
</dbReference>
<dbReference type="InterPro" id="IPR050727">
    <property type="entry name" value="GH43_arabinanases"/>
</dbReference>
<dbReference type="SUPFAM" id="SSF75005">
    <property type="entry name" value="Arabinanase/levansucrase/invertase"/>
    <property type="match status" value="1"/>
</dbReference>
<feature type="active site" description="Proton donor" evidence="5">
    <location>
        <position position="281"/>
    </location>
</feature>
<dbReference type="EMBL" id="QSFP01000035">
    <property type="protein sequence ID" value="RHA63018.1"/>
    <property type="molecule type" value="Genomic_DNA"/>
</dbReference>
<dbReference type="CDD" id="cd18832">
    <property type="entry name" value="GH43_GsAbnA-like"/>
    <property type="match status" value="1"/>
</dbReference>
<name>A0A3R6CEI7_9FIRM</name>
<dbReference type="Gene3D" id="2.115.10.20">
    <property type="entry name" value="Glycosyl hydrolase domain, family 43"/>
    <property type="match status" value="1"/>
</dbReference>
<dbReference type="Pfam" id="PF16369">
    <property type="entry name" value="GH43_C"/>
    <property type="match status" value="1"/>
</dbReference>
<dbReference type="GO" id="GO:0005975">
    <property type="term" value="P:carbohydrate metabolic process"/>
    <property type="evidence" value="ECO:0007669"/>
    <property type="project" value="InterPro"/>
</dbReference>
<dbReference type="Pfam" id="PF04616">
    <property type="entry name" value="Glyco_hydro_43"/>
    <property type="match status" value="2"/>
</dbReference>
<keyword evidence="8" id="KW-0812">Transmembrane</keyword>